<name>A0A418NRA3_9SPHN</name>
<dbReference type="PANTHER" id="PTHR44196:SF2">
    <property type="entry name" value="SHORT-CHAIN DEHYDROGENASE-RELATED"/>
    <property type="match status" value="1"/>
</dbReference>
<dbReference type="GO" id="GO:0016491">
    <property type="term" value="F:oxidoreductase activity"/>
    <property type="evidence" value="ECO:0007669"/>
    <property type="project" value="UniProtKB-KW"/>
</dbReference>
<proteinExistence type="inferred from homology"/>
<evidence type="ECO:0000313" key="5">
    <source>
        <dbReference type="Proteomes" id="UP000286576"/>
    </source>
</evidence>
<evidence type="ECO:0000313" key="4">
    <source>
        <dbReference type="EMBL" id="RIV85620.1"/>
    </source>
</evidence>
<dbReference type="InterPro" id="IPR020904">
    <property type="entry name" value="Sc_DH/Rdtase_CS"/>
</dbReference>
<feature type="region of interest" description="Disordered" evidence="3">
    <location>
        <begin position="1"/>
        <end position="22"/>
    </location>
</feature>
<dbReference type="Proteomes" id="UP000286576">
    <property type="component" value="Unassembled WGS sequence"/>
</dbReference>
<dbReference type="CDD" id="cd05233">
    <property type="entry name" value="SDR_c"/>
    <property type="match status" value="1"/>
</dbReference>
<dbReference type="OrthoDB" id="9808814at2"/>
<dbReference type="InterPro" id="IPR036291">
    <property type="entry name" value="NAD(P)-bd_dom_sf"/>
</dbReference>
<keyword evidence="2" id="KW-0560">Oxidoreductase</keyword>
<dbReference type="SUPFAM" id="SSF51735">
    <property type="entry name" value="NAD(P)-binding Rossmann-fold domains"/>
    <property type="match status" value="1"/>
</dbReference>
<dbReference type="EMBL" id="QXFL01000004">
    <property type="protein sequence ID" value="RIV85620.1"/>
    <property type="molecule type" value="Genomic_DNA"/>
</dbReference>
<dbReference type="Pfam" id="PF00106">
    <property type="entry name" value="adh_short"/>
    <property type="match status" value="1"/>
</dbReference>
<dbReference type="PROSITE" id="PS00061">
    <property type="entry name" value="ADH_SHORT"/>
    <property type="match status" value="1"/>
</dbReference>
<comment type="caution">
    <text evidence="4">The sequence shown here is derived from an EMBL/GenBank/DDBJ whole genome shotgun (WGS) entry which is preliminary data.</text>
</comment>
<reference evidence="4 5" key="1">
    <citation type="submission" date="2018-08" db="EMBL/GenBank/DDBJ databases">
        <title>Erythrobacter zhengii sp.nov., a bacterium isolated from deep-sea sediment.</title>
        <authorList>
            <person name="Fang C."/>
            <person name="Wu Y.-H."/>
            <person name="Sun C."/>
            <person name="Wang H."/>
            <person name="Cheng H."/>
            <person name="Meng F.-X."/>
            <person name="Wang C.-S."/>
            <person name="Xu X.-W."/>
        </authorList>
    </citation>
    <scope>NUCLEOTIDE SEQUENCE [LARGE SCALE GENOMIC DNA]</scope>
    <source>
        <strain evidence="4 5">V18</strain>
    </source>
</reference>
<keyword evidence="5" id="KW-1185">Reference proteome</keyword>
<gene>
    <name evidence="4" type="ORF">D2V07_09735</name>
</gene>
<sequence>MLPRRTERLDQGCPQARHGDGQVSKNKIEKLSGFTVVTGASSGIGLELAKLAAKDGCDLLLVADRDLAAAATEARNCGASSVATLECNLATESGVEQLMDAIGSRPVDNLVANAGTGEGGAFLDQEWSKIAHTIHTNVTGTVSLIHRVGRAMRQRNQGRILVTGSIVGDMPGAYNLIYNSTKAFIDDFCVGLATEIKDTDVVITCLLPGVTDTEFFEHAEMEDDTMVGQTDMKADPAKVARDGYEALLDGETKEVSGLMNKVQYFFADILPAGIVSKMHERMAKPDDA</sequence>
<evidence type="ECO:0000256" key="3">
    <source>
        <dbReference type="SAM" id="MobiDB-lite"/>
    </source>
</evidence>
<dbReference type="AlphaFoldDB" id="A0A418NRA3"/>
<dbReference type="PRINTS" id="PR00081">
    <property type="entry name" value="GDHRDH"/>
</dbReference>
<dbReference type="InterPro" id="IPR002347">
    <property type="entry name" value="SDR_fam"/>
</dbReference>
<protein>
    <submittedName>
        <fullName evidence="4">SDR family NAD(P)-dependent oxidoreductase</fullName>
    </submittedName>
</protein>
<comment type="similarity">
    <text evidence="1">Belongs to the short-chain dehydrogenases/reductases (SDR) family.</text>
</comment>
<accession>A0A418NRA3</accession>
<dbReference type="PANTHER" id="PTHR44196">
    <property type="entry name" value="DEHYDROGENASE/REDUCTASE SDR FAMILY MEMBER 7B"/>
    <property type="match status" value="1"/>
</dbReference>
<dbReference type="GO" id="GO:0016020">
    <property type="term" value="C:membrane"/>
    <property type="evidence" value="ECO:0007669"/>
    <property type="project" value="TreeGrafter"/>
</dbReference>
<evidence type="ECO:0000256" key="2">
    <source>
        <dbReference type="ARBA" id="ARBA00023002"/>
    </source>
</evidence>
<feature type="compositionally biased region" description="Basic and acidic residues" evidence="3">
    <location>
        <begin position="1"/>
        <end position="10"/>
    </location>
</feature>
<evidence type="ECO:0000256" key="1">
    <source>
        <dbReference type="ARBA" id="ARBA00006484"/>
    </source>
</evidence>
<dbReference type="Gene3D" id="3.40.50.720">
    <property type="entry name" value="NAD(P)-binding Rossmann-like Domain"/>
    <property type="match status" value="1"/>
</dbReference>
<organism evidence="4 5">
    <name type="scientific">Aurantiacibacter zhengii</name>
    <dbReference type="NCBI Taxonomy" id="2307003"/>
    <lineage>
        <taxon>Bacteria</taxon>
        <taxon>Pseudomonadati</taxon>
        <taxon>Pseudomonadota</taxon>
        <taxon>Alphaproteobacteria</taxon>
        <taxon>Sphingomonadales</taxon>
        <taxon>Erythrobacteraceae</taxon>
        <taxon>Aurantiacibacter</taxon>
    </lineage>
</organism>